<gene>
    <name evidence="1" type="ORF">FRACYDRAFT_238220</name>
</gene>
<dbReference type="Proteomes" id="UP000095751">
    <property type="component" value="Unassembled WGS sequence"/>
</dbReference>
<proteinExistence type="predicted"/>
<dbReference type="AlphaFoldDB" id="A0A1E7FID2"/>
<dbReference type="EMBL" id="KV784357">
    <property type="protein sequence ID" value="OEU17795.1"/>
    <property type="molecule type" value="Genomic_DNA"/>
</dbReference>
<evidence type="ECO:0000313" key="1">
    <source>
        <dbReference type="EMBL" id="OEU17795.1"/>
    </source>
</evidence>
<sequence>MHLGSRENAIAQGALPSLSKLKAQSVYAIWVPALGIFGGQKYPTHDDLVIHFWDNRNSIFPTIGWEGHHNEGDTHPNADTSAWSAPGKFTKITAEEAANHLGMDTSYLTPEIVAANGGGDNDVTSTSTSSWYDGGIIKNMIKPVVLLY</sequence>
<accession>A0A1E7FID2</accession>
<name>A0A1E7FID2_9STRA</name>
<keyword evidence="2" id="KW-1185">Reference proteome</keyword>
<protein>
    <submittedName>
        <fullName evidence="1">Uncharacterized protein</fullName>
    </submittedName>
</protein>
<reference evidence="1 2" key="1">
    <citation type="submission" date="2016-09" db="EMBL/GenBank/DDBJ databases">
        <title>Extensive genetic diversity and differential bi-allelic expression allows diatom success in the polar Southern Ocean.</title>
        <authorList>
            <consortium name="DOE Joint Genome Institute"/>
            <person name="Mock T."/>
            <person name="Otillar R.P."/>
            <person name="Strauss J."/>
            <person name="Dupont C."/>
            <person name="Frickenhaus S."/>
            <person name="Maumus F."/>
            <person name="Mcmullan M."/>
            <person name="Sanges R."/>
            <person name="Schmutz J."/>
            <person name="Toseland A."/>
            <person name="Valas R."/>
            <person name="Veluchamy A."/>
            <person name="Ward B.J."/>
            <person name="Allen A."/>
            <person name="Barry K."/>
            <person name="Falciatore A."/>
            <person name="Ferrante M."/>
            <person name="Fortunato A.E."/>
            <person name="Gloeckner G."/>
            <person name="Gruber A."/>
            <person name="Hipkin R."/>
            <person name="Janech M."/>
            <person name="Kroth P."/>
            <person name="Leese F."/>
            <person name="Lindquist E."/>
            <person name="Lyon B.R."/>
            <person name="Martin J."/>
            <person name="Mayer C."/>
            <person name="Parker M."/>
            <person name="Quesneville H."/>
            <person name="Raymond J."/>
            <person name="Uhlig C."/>
            <person name="Valentin K.U."/>
            <person name="Worden A.Z."/>
            <person name="Armbrust E.V."/>
            <person name="Bowler C."/>
            <person name="Green B."/>
            <person name="Moulton V."/>
            <person name="Van Oosterhout C."/>
            <person name="Grigoriev I."/>
        </authorList>
    </citation>
    <scope>NUCLEOTIDE SEQUENCE [LARGE SCALE GENOMIC DNA]</scope>
    <source>
        <strain evidence="1 2">CCMP1102</strain>
    </source>
</reference>
<dbReference type="KEGG" id="fcy:FRACYDRAFT_238220"/>
<dbReference type="InParanoid" id="A0A1E7FID2"/>
<evidence type="ECO:0000313" key="2">
    <source>
        <dbReference type="Proteomes" id="UP000095751"/>
    </source>
</evidence>
<organism evidence="1 2">
    <name type="scientific">Fragilariopsis cylindrus CCMP1102</name>
    <dbReference type="NCBI Taxonomy" id="635003"/>
    <lineage>
        <taxon>Eukaryota</taxon>
        <taxon>Sar</taxon>
        <taxon>Stramenopiles</taxon>
        <taxon>Ochrophyta</taxon>
        <taxon>Bacillariophyta</taxon>
        <taxon>Bacillariophyceae</taxon>
        <taxon>Bacillariophycidae</taxon>
        <taxon>Bacillariales</taxon>
        <taxon>Bacillariaceae</taxon>
        <taxon>Fragilariopsis</taxon>
    </lineage>
</organism>